<keyword evidence="2" id="KW-1185">Reference proteome</keyword>
<sequence>MNKRKGCLWLVIVFLITTISPLAYAKDIQLVNSVVVYLEFPSGNELHPKIAKRIKESILKVANKVLVGQEIIVIKKTRDEICQIMKTVFNRVLKGYRVIDVSLIVGEKTIIFLKLEPTSILVEKVNLNLKLRGINDRIVRAVDREIAAIVQDVENFMVGLPIESLVWASDVIEPLLHRLIQWQLPGFESTVKLDIGSEIKVDLTLIPKGQLVNDIQLDLKTDSLPQLLVILLEESIEEKLAVFEGIPVEFLEKYRDRLIQAIEDEIDKRGWSKFIYLNSKPEVRIGSTTHLTLNVDWIDYQIDFIGELNIGINAPEPALHLSLGKKVGPDTMLKLRDQIILNKLSGIFSVRLEHYLGAGLSTAIEYRIQESRWNAALDWRKDNFGFTFSQNLPGEIKSFRLACNFYPGPYTRTSLVYQNNHLWLSLQQRL</sequence>
<organism evidence="1 2">
    <name type="scientific">Anoxybacter fermentans</name>
    <dbReference type="NCBI Taxonomy" id="1323375"/>
    <lineage>
        <taxon>Bacteria</taxon>
        <taxon>Bacillati</taxon>
        <taxon>Bacillota</taxon>
        <taxon>Clostridia</taxon>
        <taxon>Halanaerobiales</taxon>
        <taxon>Anoxybacter</taxon>
    </lineage>
</organism>
<evidence type="ECO:0000313" key="1">
    <source>
        <dbReference type="EMBL" id="AZR73974.1"/>
    </source>
</evidence>
<evidence type="ECO:0000313" key="2">
    <source>
        <dbReference type="Proteomes" id="UP000267250"/>
    </source>
</evidence>
<dbReference type="OrthoDB" id="9805788at2"/>
<dbReference type="Proteomes" id="UP000267250">
    <property type="component" value="Chromosome"/>
</dbReference>
<dbReference type="RefSeq" id="WP_127017325.1">
    <property type="nucleotide sequence ID" value="NZ_CP016379.1"/>
</dbReference>
<gene>
    <name evidence="1" type="ORF">BBF96_11580</name>
</gene>
<dbReference type="AlphaFoldDB" id="A0A3Q9HRA5"/>
<reference evidence="1 2" key="1">
    <citation type="submission" date="2016-07" db="EMBL/GenBank/DDBJ databases">
        <title>Genome and transcriptome analysis of iron-reducing fermentative bacteria Anoxybacter fermentans.</title>
        <authorList>
            <person name="Zeng X."/>
            <person name="Shao Z."/>
        </authorList>
    </citation>
    <scope>NUCLEOTIDE SEQUENCE [LARGE SCALE GENOMIC DNA]</scope>
    <source>
        <strain evidence="1 2">DY22613</strain>
    </source>
</reference>
<protein>
    <submittedName>
        <fullName evidence="1">Uncharacterized protein</fullName>
    </submittedName>
</protein>
<name>A0A3Q9HRA5_9FIRM</name>
<dbReference type="EMBL" id="CP016379">
    <property type="protein sequence ID" value="AZR73974.1"/>
    <property type="molecule type" value="Genomic_DNA"/>
</dbReference>
<dbReference type="KEGG" id="aft:BBF96_11580"/>
<proteinExistence type="predicted"/>
<accession>A0A3Q9HRA5</accession>